<evidence type="ECO:0000256" key="4">
    <source>
        <dbReference type="RuleBase" id="RU000363"/>
    </source>
</evidence>
<dbReference type="AlphaFoldDB" id="A0A1H5ID94"/>
<proteinExistence type="inferred from homology"/>
<evidence type="ECO:0000256" key="2">
    <source>
        <dbReference type="ARBA" id="ARBA00023002"/>
    </source>
</evidence>
<organism evidence="5 6">
    <name type="scientific">Rhodococcus jostii</name>
    <dbReference type="NCBI Taxonomy" id="132919"/>
    <lineage>
        <taxon>Bacteria</taxon>
        <taxon>Bacillati</taxon>
        <taxon>Actinomycetota</taxon>
        <taxon>Actinomycetes</taxon>
        <taxon>Mycobacteriales</taxon>
        <taxon>Nocardiaceae</taxon>
        <taxon>Rhodococcus</taxon>
    </lineage>
</organism>
<dbReference type="PRINTS" id="PR00081">
    <property type="entry name" value="GDHRDH"/>
</dbReference>
<dbReference type="RefSeq" id="WP_073364172.1">
    <property type="nucleotide sequence ID" value="NZ_FNTL01000004.1"/>
</dbReference>
<evidence type="ECO:0000256" key="3">
    <source>
        <dbReference type="ARBA" id="ARBA00023027"/>
    </source>
</evidence>
<dbReference type="PROSITE" id="PS00061">
    <property type="entry name" value="ADH_SHORT"/>
    <property type="match status" value="1"/>
</dbReference>
<dbReference type="InterPro" id="IPR002347">
    <property type="entry name" value="SDR_fam"/>
</dbReference>
<dbReference type="GO" id="GO:0048038">
    <property type="term" value="F:quinone binding"/>
    <property type="evidence" value="ECO:0007669"/>
    <property type="project" value="TreeGrafter"/>
</dbReference>
<name>A0A1H5ID94_RHOJO</name>
<dbReference type="FunFam" id="3.40.50.720:FF:000084">
    <property type="entry name" value="Short-chain dehydrogenase reductase"/>
    <property type="match status" value="1"/>
</dbReference>
<keyword evidence="2" id="KW-0560">Oxidoreductase</keyword>
<evidence type="ECO:0000313" key="6">
    <source>
        <dbReference type="Proteomes" id="UP000183407"/>
    </source>
</evidence>
<dbReference type="Pfam" id="PF00106">
    <property type="entry name" value="adh_short"/>
    <property type="match status" value="1"/>
</dbReference>
<dbReference type="Gene3D" id="3.40.50.720">
    <property type="entry name" value="NAD(P)-binding Rossmann-like Domain"/>
    <property type="match status" value="1"/>
</dbReference>
<dbReference type="InterPro" id="IPR036291">
    <property type="entry name" value="NAD(P)-bd_dom_sf"/>
</dbReference>
<dbReference type="InterPro" id="IPR023985">
    <property type="entry name" value="SDR_subfam_1"/>
</dbReference>
<evidence type="ECO:0000256" key="1">
    <source>
        <dbReference type="ARBA" id="ARBA00006484"/>
    </source>
</evidence>
<sequence length="278" mass="28843">MEGFEGRVALITGGARGQGRSHAVALAERGADIVLCDRCEDSPAVNYPLATAADLDETAELVRATGRRCLTAKADTADRGAMDALVAEAESEFGRIDIAVANAGVSVAAPVQSLTQEQWSEAIGSNLTGVFNTVGAVAPGMIWRGYGRIVTISSMLGRAGNTNMAAYGASKWGVIGLTKSAALDLAPHGITVNAIAPGNISTPMIHNDALYRMMRPDLEAPGADDVEPVFRSLHAQPVAWLDAFEITRVVLFFAAEGSAHISGTVLPVDAGNAARVTG</sequence>
<dbReference type="InterPro" id="IPR020904">
    <property type="entry name" value="Sc_DH/Rdtase_CS"/>
</dbReference>
<reference evidence="6" key="1">
    <citation type="submission" date="2016-10" db="EMBL/GenBank/DDBJ databases">
        <authorList>
            <person name="Varghese N."/>
        </authorList>
    </citation>
    <scope>NUCLEOTIDE SEQUENCE [LARGE SCALE GENOMIC DNA]</scope>
    <source>
        <strain evidence="6">DSM 44719</strain>
    </source>
</reference>
<dbReference type="PANTHER" id="PTHR42760">
    <property type="entry name" value="SHORT-CHAIN DEHYDROGENASES/REDUCTASES FAMILY MEMBER"/>
    <property type="match status" value="1"/>
</dbReference>
<gene>
    <name evidence="5" type="ORF">SAMN04490220_7601</name>
</gene>
<dbReference type="NCBIfam" id="TIGR03971">
    <property type="entry name" value="SDR_subfam_1"/>
    <property type="match status" value="1"/>
</dbReference>
<keyword evidence="3" id="KW-0520">NAD</keyword>
<evidence type="ECO:0000313" key="5">
    <source>
        <dbReference type="EMBL" id="SEE38166.1"/>
    </source>
</evidence>
<dbReference type="EMBL" id="FNTL01000004">
    <property type="protein sequence ID" value="SEE38166.1"/>
    <property type="molecule type" value="Genomic_DNA"/>
</dbReference>
<comment type="similarity">
    <text evidence="1 4">Belongs to the short-chain dehydrogenases/reductases (SDR) family.</text>
</comment>
<dbReference type="PANTHER" id="PTHR42760:SF133">
    <property type="entry name" value="3-OXOACYL-[ACYL-CARRIER-PROTEIN] REDUCTASE"/>
    <property type="match status" value="1"/>
</dbReference>
<protein>
    <submittedName>
        <fullName evidence="5">SDR family mycofactocin-dependent oxidoreductase</fullName>
    </submittedName>
</protein>
<dbReference type="SUPFAM" id="SSF51735">
    <property type="entry name" value="NAD(P)-binding Rossmann-fold domains"/>
    <property type="match status" value="1"/>
</dbReference>
<dbReference type="Proteomes" id="UP000183407">
    <property type="component" value="Unassembled WGS sequence"/>
</dbReference>
<dbReference type="PRINTS" id="PR00080">
    <property type="entry name" value="SDRFAMILY"/>
</dbReference>
<dbReference type="GO" id="GO:0016616">
    <property type="term" value="F:oxidoreductase activity, acting on the CH-OH group of donors, NAD or NADP as acceptor"/>
    <property type="evidence" value="ECO:0007669"/>
    <property type="project" value="TreeGrafter"/>
</dbReference>
<dbReference type="GO" id="GO:0006633">
    <property type="term" value="P:fatty acid biosynthetic process"/>
    <property type="evidence" value="ECO:0007669"/>
    <property type="project" value="TreeGrafter"/>
</dbReference>
<dbReference type="OrthoDB" id="5173603at2"/>
<accession>A0A1H5ID94</accession>